<dbReference type="Proteomes" id="UP000824123">
    <property type="component" value="Unassembled WGS sequence"/>
</dbReference>
<reference evidence="2" key="2">
    <citation type="journal article" date="2021" name="PeerJ">
        <title>Extensive microbial diversity within the chicken gut microbiome revealed by metagenomics and culture.</title>
        <authorList>
            <person name="Gilroy R."/>
            <person name="Ravi A."/>
            <person name="Getino M."/>
            <person name="Pursley I."/>
            <person name="Horton D.L."/>
            <person name="Alikhan N.F."/>
            <person name="Baker D."/>
            <person name="Gharbi K."/>
            <person name="Hall N."/>
            <person name="Watson M."/>
            <person name="Adriaenssens E.M."/>
            <person name="Foster-Nyarko E."/>
            <person name="Jarju S."/>
            <person name="Secka A."/>
            <person name="Antonio M."/>
            <person name="Oren A."/>
            <person name="Chaudhuri R.R."/>
            <person name="La Ragione R."/>
            <person name="Hildebrand F."/>
            <person name="Pallen M.J."/>
        </authorList>
    </citation>
    <scope>NUCLEOTIDE SEQUENCE</scope>
    <source>
        <strain evidence="2">ChiSxjej2B14-8506</strain>
    </source>
</reference>
<dbReference type="EMBL" id="DVNK01000024">
    <property type="protein sequence ID" value="HIU46194.1"/>
    <property type="molecule type" value="Genomic_DNA"/>
</dbReference>
<dbReference type="PROSITE" id="PS51257">
    <property type="entry name" value="PROKAR_LIPOPROTEIN"/>
    <property type="match status" value="1"/>
</dbReference>
<protein>
    <submittedName>
        <fullName evidence="2">SPOR domain-containing protein</fullName>
    </submittedName>
</protein>
<evidence type="ECO:0000259" key="1">
    <source>
        <dbReference type="Pfam" id="PF05036"/>
    </source>
</evidence>
<gene>
    <name evidence="2" type="ORF">IAC59_02925</name>
</gene>
<evidence type="ECO:0000313" key="2">
    <source>
        <dbReference type="EMBL" id="HIU46194.1"/>
    </source>
</evidence>
<dbReference type="InterPro" id="IPR036680">
    <property type="entry name" value="SPOR-like_sf"/>
</dbReference>
<evidence type="ECO:0000313" key="3">
    <source>
        <dbReference type="Proteomes" id="UP000824123"/>
    </source>
</evidence>
<dbReference type="SUPFAM" id="SSF110997">
    <property type="entry name" value="Sporulation related repeat"/>
    <property type="match status" value="1"/>
</dbReference>
<dbReference type="Gene3D" id="3.30.70.1070">
    <property type="entry name" value="Sporulation related repeat"/>
    <property type="match status" value="1"/>
</dbReference>
<sequence length="266" mass="28505">MSRYLRRRRARGVRLALMLVALLACAYAAGLMRSGLPGEVAAPTPSPERETRSLTLDEYRFYAIQFGAFDNDADARELTNSLTARGAAGYVLTDTRSRAIGAAYTSREDADKVCANLAAQNIEAYVYEVAAPRVELRVTAEPALLDAIEAALPIAAQAIDELGAQALALDRADTSAEQVRAGLDAIAQPARAALTRLETQLGGRTHALTSGLISELHAVCDACDALAQQSVESAMDFSGKIKYNVIDLMHRHVQFMDLLIQPAASA</sequence>
<organism evidence="2 3">
    <name type="scientific">Candidatus Fimadaptatus faecigallinarum</name>
    <dbReference type="NCBI Taxonomy" id="2840814"/>
    <lineage>
        <taxon>Bacteria</taxon>
        <taxon>Bacillati</taxon>
        <taxon>Bacillota</taxon>
        <taxon>Clostridia</taxon>
        <taxon>Eubacteriales</taxon>
        <taxon>Candidatus Fimadaptatus</taxon>
    </lineage>
</organism>
<proteinExistence type="predicted"/>
<name>A0A9D1LQJ4_9FIRM</name>
<dbReference type="GO" id="GO:0042834">
    <property type="term" value="F:peptidoglycan binding"/>
    <property type="evidence" value="ECO:0007669"/>
    <property type="project" value="InterPro"/>
</dbReference>
<feature type="domain" description="SPOR" evidence="1">
    <location>
        <begin position="60"/>
        <end position="127"/>
    </location>
</feature>
<reference evidence="2" key="1">
    <citation type="submission" date="2020-10" db="EMBL/GenBank/DDBJ databases">
        <authorList>
            <person name="Gilroy R."/>
        </authorList>
    </citation>
    <scope>NUCLEOTIDE SEQUENCE</scope>
    <source>
        <strain evidence="2">ChiSxjej2B14-8506</strain>
    </source>
</reference>
<accession>A0A9D1LQJ4</accession>
<comment type="caution">
    <text evidence="2">The sequence shown here is derived from an EMBL/GenBank/DDBJ whole genome shotgun (WGS) entry which is preliminary data.</text>
</comment>
<dbReference type="InterPro" id="IPR007730">
    <property type="entry name" value="SPOR-like_dom"/>
</dbReference>
<dbReference type="Pfam" id="PF05036">
    <property type="entry name" value="SPOR"/>
    <property type="match status" value="1"/>
</dbReference>
<dbReference type="AlphaFoldDB" id="A0A9D1LQJ4"/>